<accession>A0A5C8Z2F1</accession>
<dbReference type="EMBL" id="VKAD01000003">
    <property type="protein sequence ID" value="TXR51428.1"/>
    <property type="molecule type" value="Genomic_DNA"/>
</dbReference>
<sequence length="129" mass="14168">MRAAIVLLLLTVALMAEARPLLHMVTVDDGLTATPITIPSEPNEGEEQTAPATSQYSTMPEVSDYIRLTLHAPSYGLIAQIDQAITDWLGPNMTRIENSQTLLVQAPRDSSQRVRFIAALLKLDIQADR</sequence>
<dbReference type="InterPro" id="IPR001782">
    <property type="entry name" value="Flag_FlgI"/>
</dbReference>
<dbReference type="GO" id="GO:0009428">
    <property type="term" value="C:bacterial-type flagellum basal body, distal rod, P ring"/>
    <property type="evidence" value="ECO:0007669"/>
    <property type="project" value="InterPro"/>
</dbReference>
<feature type="chain" id="PRO_5022702950" description="NolW-like domain-containing protein" evidence="2">
    <location>
        <begin position="19"/>
        <end position="129"/>
    </location>
</feature>
<dbReference type="Pfam" id="PF02119">
    <property type="entry name" value="FlgI"/>
    <property type="match status" value="1"/>
</dbReference>
<evidence type="ECO:0000313" key="3">
    <source>
        <dbReference type="EMBL" id="TXR51428.1"/>
    </source>
</evidence>
<feature type="signal peptide" evidence="2">
    <location>
        <begin position="1"/>
        <end position="18"/>
    </location>
</feature>
<evidence type="ECO:0000256" key="2">
    <source>
        <dbReference type="SAM" id="SignalP"/>
    </source>
</evidence>
<organism evidence="3 4">
    <name type="scientific">Reinekea thalattae</name>
    <dbReference type="NCBI Taxonomy" id="2593301"/>
    <lineage>
        <taxon>Bacteria</taxon>
        <taxon>Pseudomonadati</taxon>
        <taxon>Pseudomonadota</taxon>
        <taxon>Gammaproteobacteria</taxon>
        <taxon>Oceanospirillales</taxon>
        <taxon>Saccharospirillaceae</taxon>
        <taxon>Reinekea</taxon>
    </lineage>
</organism>
<dbReference type="RefSeq" id="WP_147714923.1">
    <property type="nucleotide sequence ID" value="NZ_VKAD01000003.1"/>
</dbReference>
<evidence type="ECO:0000256" key="1">
    <source>
        <dbReference type="SAM" id="MobiDB-lite"/>
    </source>
</evidence>
<feature type="region of interest" description="Disordered" evidence="1">
    <location>
        <begin position="36"/>
        <end position="56"/>
    </location>
</feature>
<gene>
    <name evidence="3" type="ORF">FME95_12955</name>
</gene>
<keyword evidence="4" id="KW-1185">Reference proteome</keyword>
<dbReference type="GO" id="GO:0030288">
    <property type="term" value="C:outer membrane-bounded periplasmic space"/>
    <property type="evidence" value="ECO:0007669"/>
    <property type="project" value="InterPro"/>
</dbReference>
<dbReference type="OrthoDB" id="6199141at2"/>
<reference evidence="3 4" key="1">
    <citation type="submission" date="2019-07" db="EMBL/GenBank/DDBJ databases">
        <title>Reinekea sp. strain SSH23 genome sequencing and assembly.</title>
        <authorList>
            <person name="Kim I."/>
        </authorList>
    </citation>
    <scope>NUCLEOTIDE SEQUENCE [LARGE SCALE GENOMIC DNA]</scope>
    <source>
        <strain evidence="3 4">SSH23</strain>
    </source>
</reference>
<evidence type="ECO:0008006" key="5">
    <source>
        <dbReference type="Google" id="ProtNLM"/>
    </source>
</evidence>
<dbReference type="GO" id="GO:0071973">
    <property type="term" value="P:bacterial-type flagellum-dependent cell motility"/>
    <property type="evidence" value="ECO:0007669"/>
    <property type="project" value="InterPro"/>
</dbReference>
<evidence type="ECO:0000313" key="4">
    <source>
        <dbReference type="Proteomes" id="UP000321764"/>
    </source>
</evidence>
<proteinExistence type="predicted"/>
<keyword evidence="2" id="KW-0732">Signal</keyword>
<name>A0A5C8Z2F1_9GAMM</name>
<comment type="caution">
    <text evidence="3">The sequence shown here is derived from an EMBL/GenBank/DDBJ whole genome shotgun (WGS) entry which is preliminary data.</text>
</comment>
<dbReference type="Proteomes" id="UP000321764">
    <property type="component" value="Unassembled WGS sequence"/>
</dbReference>
<dbReference type="AlphaFoldDB" id="A0A5C8Z2F1"/>
<protein>
    <recommendedName>
        <fullName evidence="5">NolW-like domain-containing protein</fullName>
    </recommendedName>
</protein>
<dbReference type="GO" id="GO:0005198">
    <property type="term" value="F:structural molecule activity"/>
    <property type="evidence" value="ECO:0007669"/>
    <property type="project" value="InterPro"/>
</dbReference>